<evidence type="ECO:0000256" key="5">
    <source>
        <dbReference type="ARBA" id="ARBA00022821"/>
    </source>
</evidence>
<evidence type="ECO:0000259" key="8">
    <source>
        <dbReference type="PROSITE" id="PS50249"/>
    </source>
</evidence>
<comment type="caution">
    <text evidence="9">The sequence shown here is derived from an EMBL/GenBank/DDBJ whole genome shotgun (WGS) entry which is preliminary data.</text>
</comment>
<dbReference type="OrthoDB" id="627179at2759"/>
<dbReference type="Gene3D" id="3.40.50.300">
    <property type="entry name" value="P-loop containing nucleotide triphosphate hydrolases"/>
    <property type="match status" value="1"/>
</dbReference>
<evidence type="ECO:0000256" key="7">
    <source>
        <dbReference type="ARBA" id="ARBA00023054"/>
    </source>
</evidence>
<dbReference type="Proteomes" id="UP000636709">
    <property type="component" value="Unassembled WGS sequence"/>
</dbReference>
<evidence type="ECO:0000256" key="1">
    <source>
        <dbReference type="ARBA" id="ARBA00008894"/>
    </source>
</evidence>
<keyword evidence="7" id="KW-0175">Coiled coil</keyword>
<dbReference type="PANTHER" id="PTHR36766:SF73">
    <property type="entry name" value="NB-ARC DOMAIN-CONTAINING PROTEIN"/>
    <property type="match status" value="1"/>
</dbReference>
<gene>
    <name evidence="9" type="ORF">HU200_036112</name>
</gene>
<dbReference type="SMART" id="SM00232">
    <property type="entry name" value="JAB_MPN"/>
    <property type="match status" value="1"/>
</dbReference>
<dbReference type="SUPFAM" id="SSF52058">
    <property type="entry name" value="L domain-like"/>
    <property type="match status" value="1"/>
</dbReference>
<evidence type="ECO:0000256" key="6">
    <source>
        <dbReference type="ARBA" id="ARBA00022840"/>
    </source>
</evidence>
<dbReference type="Gene3D" id="3.40.140.10">
    <property type="entry name" value="Cytidine Deaminase, domain 2"/>
    <property type="match status" value="1"/>
</dbReference>
<evidence type="ECO:0000256" key="2">
    <source>
        <dbReference type="ARBA" id="ARBA00022614"/>
    </source>
</evidence>
<dbReference type="GO" id="GO:0006952">
    <property type="term" value="P:defense response"/>
    <property type="evidence" value="ECO:0007669"/>
    <property type="project" value="UniProtKB-KW"/>
</dbReference>
<dbReference type="InterPro" id="IPR042197">
    <property type="entry name" value="Apaf_helical"/>
</dbReference>
<reference evidence="9" key="1">
    <citation type="submission" date="2020-07" db="EMBL/GenBank/DDBJ databases">
        <title>Genome sequence and genetic diversity analysis of an under-domesticated orphan crop, white fonio (Digitaria exilis).</title>
        <authorList>
            <person name="Bennetzen J.L."/>
            <person name="Chen S."/>
            <person name="Ma X."/>
            <person name="Wang X."/>
            <person name="Yssel A.E.J."/>
            <person name="Chaluvadi S.R."/>
            <person name="Johnson M."/>
            <person name="Gangashetty P."/>
            <person name="Hamidou F."/>
            <person name="Sanogo M.D."/>
            <person name="Zwaenepoel A."/>
            <person name="Wallace J."/>
            <person name="Van De Peer Y."/>
            <person name="Van Deynze A."/>
        </authorList>
    </citation>
    <scope>NUCLEOTIDE SEQUENCE</scope>
    <source>
        <tissue evidence="9">Leaves</tissue>
    </source>
</reference>
<dbReference type="InterPro" id="IPR058922">
    <property type="entry name" value="WHD_DRP"/>
</dbReference>
<organism evidence="9 10">
    <name type="scientific">Digitaria exilis</name>
    <dbReference type="NCBI Taxonomy" id="1010633"/>
    <lineage>
        <taxon>Eukaryota</taxon>
        <taxon>Viridiplantae</taxon>
        <taxon>Streptophyta</taxon>
        <taxon>Embryophyta</taxon>
        <taxon>Tracheophyta</taxon>
        <taxon>Spermatophyta</taxon>
        <taxon>Magnoliopsida</taxon>
        <taxon>Liliopsida</taxon>
        <taxon>Poales</taxon>
        <taxon>Poaceae</taxon>
        <taxon>PACMAD clade</taxon>
        <taxon>Panicoideae</taxon>
        <taxon>Panicodae</taxon>
        <taxon>Paniceae</taxon>
        <taxon>Anthephorinae</taxon>
        <taxon>Digitaria</taxon>
    </lineage>
</organism>
<dbReference type="AlphaFoldDB" id="A0A835EIC8"/>
<keyword evidence="2" id="KW-0433">Leucine-rich repeat</keyword>
<dbReference type="Gene3D" id="1.20.5.4130">
    <property type="match status" value="1"/>
</dbReference>
<keyword evidence="10" id="KW-1185">Reference proteome</keyword>
<evidence type="ECO:0000313" key="9">
    <source>
        <dbReference type="EMBL" id="KAF8697121.1"/>
    </source>
</evidence>
<dbReference type="InterPro" id="IPR027524">
    <property type="entry name" value="eIF3h"/>
</dbReference>
<dbReference type="PROSITE" id="PS50249">
    <property type="entry name" value="MPN"/>
    <property type="match status" value="1"/>
</dbReference>
<dbReference type="InterPro" id="IPR027417">
    <property type="entry name" value="P-loop_NTPase"/>
</dbReference>
<dbReference type="GO" id="GO:0005524">
    <property type="term" value="F:ATP binding"/>
    <property type="evidence" value="ECO:0007669"/>
    <property type="project" value="UniProtKB-KW"/>
</dbReference>
<dbReference type="InterPro" id="IPR055414">
    <property type="entry name" value="LRR_R13L4/SHOC2-like"/>
</dbReference>
<keyword evidence="6" id="KW-0067">ATP-binding</keyword>
<dbReference type="PANTHER" id="PTHR36766">
    <property type="entry name" value="PLANT BROAD-SPECTRUM MILDEW RESISTANCE PROTEIN RPW8"/>
    <property type="match status" value="1"/>
</dbReference>
<dbReference type="InterPro" id="IPR045810">
    <property type="entry name" value="eIF3h_C"/>
</dbReference>
<proteinExistence type="inferred from homology"/>
<evidence type="ECO:0000313" key="10">
    <source>
        <dbReference type="Proteomes" id="UP000636709"/>
    </source>
</evidence>
<dbReference type="GO" id="GO:0051707">
    <property type="term" value="P:response to other organism"/>
    <property type="evidence" value="ECO:0007669"/>
    <property type="project" value="UniProtKB-ARBA"/>
</dbReference>
<dbReference type="Gene3D" id="1.10.8.430">
    <property type="entry name" value="Helical domain of apoptotic protease-activating factors"/>
    <property type="match status" value="1"/>
</dbReference>
<dbReference type="Pfam" id="PF23598">
    <property type="entry name" value="LRR_14"/>
    <property type="match status" value="1"/>
</dbReference>
<evidence type="ECO:0000256" key="4">
    <source>
        <dbReference type="ARBA" id="ARBA00022741"/>
    </source>
</evidence>
<comment type="similarity">
    <text evidence="1">Belongs to the disease resistance NB-LRR family.</text>
</comment>
<dbReference type="InterPro" id="IPR002182">
    <property type="entry name" value="NB-ARC"/>
</dbReference>
<dbReference type="GO" id="GO:0003743">
    <property type="term" value="F:translation initiation factor activity"/>
    <property type="evidence" value="ECO:0007669"/>
    <property type="project" value="InterPro"/>
</dbReference>
<dbReference type="GO" id="GO:0043531">
    <property type="term" value="F:ADP binding"/>
    <property type="evidence" value="ECO:0007669"/>
    <property type="project" value="InterPro"/>
</dbReference>
<dbReference type="CDD" id="cd08065">
    <property type="entry name" value="MPN_eIF3h"/>
    <property type="match status" value="1"/>
</dbReference>
<keyword evidence="3" id="KW-0677">Repeat</keyword>
<accession>A0A835EIC8</accession>
<sequence>MAEIGGMLAGGVLKLVAGKVAEAAGDRLMLQWRFGEDLEGMKLTAESIQAVLEDAERKSLADKPVQLWLERLTRASYDIADMFDEFEVETTSKSALRKFKVLKPCLTLPSEVRMAGKMKVVREKLDIISKERDKYSLATSNSNNVQQVMNDRATSPEVIQAEILGRDEEKQKLVALFSSSSEFIVLPIYGIGGIGKTTLAQMLFNDTHFSSYEKAWVYVSQTFDLTKIKETIRSQLQLDKDAGPSAPKSILIVLDDLWEEDDFKLDDLKKSLKIIGNNGHKVHVIVTTRGAGIAKKVQTSVAYNIQALSVDVCWDIIKQRASFENRFDKERFEFIGKEIAEKCGGVALAARAIGYILRSKSDLHEWVSVKESGIWNVSSSGSSSDDRVLASLKLSYSSFIMPSDGTSIQQHGEAYINQLLDMSFFHHSWTYRKYVTFGEEKGRKDITFFTMHDLVYDLARSVMGDELLDAREEFSKREGTSRVLDLGASSLKKLPSSIGQLKVLRYLSAPDIEDPVIPSSITKLSKLIYLSLRGSSDISTLPKSLGNMEALMYLDLSGHHKINKLPKSFGKLASLVHLDFSDCHVLYGIPEALCGLTKLQHLNLSRCDRLFCGSKGLHEVIGELTKLRYLNLLGSLIPMFWSNYSGRPEVLIGTVHDKISTLSNLEHLDLSSGVFDTLPDSFCSLRRLHTLDLTGCNSLKELPKDLGGEGSSLKYLIGCICETIPSNKSLIPLPKFAVRDVEGEQSSNLILLKDAYNPIELEVHCLENVKSTEEARMIELKAKQSLEELTISNMENLEEWDTTYSHGEGIAEEFVFPNLEELKIIGCPKLRLKPCPPKVKKTWVIKDSDGVLTQWEEGASHTVCSSSVPLVHTLRVDSCRKPMHQWKLLHHLPGLTGLTLGCSYLSSTPEHKDRDIFHTILTEAFCLANVDLEFQLLEARQCEASRWRGLVGFAAAAPGGARSFLQAVSKVTEEAPTPLRVVQMEGLAVLKIIKHCEEFAPALVTGQLLGLDVGSVLEVTNCFPFPVREEDDEADADGANYQLDMMKCLREVNVDNNTIGWYQSCLLGSYQTVELIETFMNYQESIRRCVCIIYDPSMSSQGVLALKALKLTDSFMDLYRNNGLTGEKLREKKLSWVDIFEEIPIKVSNSALVSAFMKELEPESPVTQCDYDRLKLSTAPFMERNLEFLIGCMDDLSSEQNKVLFCF</sequence>
<name>A0A835EIC8_9POAL</name>
<dbReference type="Pfam" id="PF01398">
    <property type="entry name" value="JAB"/>
    <property type="match status" value="1"/>
</dbReference>
<protein>
    <recommendedName>
        <fullName evidence="8">MPN domain-containing protein</fullName>
    </recommendedName>
</protein>
<evidence type="ECO:0000256" key="3">
    <source>
        <dbReference type="ARBA" id="ARBA00022737"/>
    </source>
</evidence>
<dbReference type="InterPro" id="IPR037518">
    <property type="entry name" value="MPN"/>
</dbReference>
<dbReference type="Gene3D" id="3.80.10.10">
    <property type="entry name" value="Ribonuclease Inhibitor"/>
    <property type="match status" value="2"/>
</dbReference>
<feature type="domain" description="MPN" evidence="8">
    <location>
        <begin position="982"/>
        <end position="1115"/>
    </location>
</feature>
<dbReference type="Pfam" id="PF19445">
    <property type="entry name" value="eIF3h_C"/>
    <property type="match status" value="1"/>
</dbReference>
<dbReference type="GO" id="GO:0005852">
    <property type="term" value="C:eukaryotic translation initiation factor 3 complex"/>
    <property type="evidence" value="ECO:0007669"/>
    <property type="project" value="InterPro"/>
</dbReference>
<dbReference type="SUPFAM" id="SSF52540">
    <property type="entry name" value="P-loop containing nucleoside triphosphate hydrolases"/>
    <property type="match status" value="1"/>
</dbReference>
<dbReference type="GO" id="GO:0008237">
    <property type="term" value="F:metallopeptidase activity"/>
    <property type="evidence" value="ECO:0007669"/>
    <property type="project" value="InterPro"/>
</dbReference>
<dbReference type="InterPro" id="IPR041118">
    <property type="entry name" value="Rx_N"/>
</dbReference>
<dbReference type="Pfam" id="PF18052">
    <property type="entry name" value="Rx_N"/>
    <property type="match status" value="1"/>
</dbReference>
<dbReference type="InterPro" id="IPR000555">
    <property type="entry name" value="JAMM/MPN+_dom"/>
</dbReference>
<dbReference type="InterPro" id="IPR032675">
    <property type="entry name" value="LRR_dom_sf"/>
</dbReference>
<dbReference type="FunFam" id="3.40.140.10:FF:000023">
    <property type="entry name" value="Eukaryotic translation initiation factor 3 subunit H"/>
    <property type="match status" value="1"/>
</dbReference>
<keyword evidence="4" id="KW-0547">Nucleotide-binding</keyword>
<dbReference type="Pfam" id="PF23559">
    <property type="entry name" value="WHD_DRP"/>
    <property type="match status" value="1"/>
</dbReference>
<dbReference type="EMBL" id="JACEFO010001877">
    <property type="protein sequence ID" value="KAF8697121.1"/>
    <property type="molecule type" value="Genomic_DNA"/>
</dbReference>
<dbReference type="Pfam" id="PF00931">
    <property type="entry name" value="NB-ARC"/>
    <property type="match status" value="1"/>
</dbReference>
<keyword evidence="5" id="KW-0611">Plant defense</keyword>
<dbReference type="PRINTS" id="PR00364">
    <property type="entry name" value="DISEASERSIST"/>
</dbReference>